<proteinExistence type="predicted"/>
<sequence>MSGRVLSTEAAQNAIKQIESTTNGGLMDQLNNLKTQGEILCDKSNWDGPLADKFSGDTWPATRTALDQMVEKLNELQRQTMQISQDIFSAGGAA</sequence>
<dbReference type="EMBL" id="UNQJ01000007">
    <property type="protein sequence ID" value="SYZ33309.1"/>
    <property type="molecule type" value="Genomic_DNA"/>
</dbReference>
<evidence type="ECO:0000313" key="1">
    <source>
        <dbReference type="EMBL" id="SYZ33309.1"/>
    </source>
</evidence>
<dbReference type="RefSeq" id="WP_119161749.1">
    <property type="nucleotide sequence ID" value="NZ_LR134442.1"/>
</dbReference>
<dbReference type="Proteomes" id="UP000263928">
    <property type="component" value="Unassembled WGS sequence"/>
</dbReference>
<name>A0A383S7G2_9ACTN</name>
<evidence type="ECO:0000313" key="2">
    <source>
        <dbReference type="Proteomes" id="UP000263928"/>
    </source>
</evidence>
<gene>
    <name evidence="1" type="ORF">PROPAUS_1228</name>
</gene>
<protein>
    <submittedName>
        <fullName evidence="1">Type VII secretion system ESAT-6-like</fullName>
    </submittedName>
</protein>
<dbReference type="AlphaFoldDB" id="A0A383S7G2"/>
<reference evidence="2" key="1">
    <citation type="submission" date="2018-08" db="EMBL/GenBank/DDBJ databases">
        <authorList>
            <person name="Hornung B."/>
        </authorList>
    </citation>
    <scope>NUCLEOTIDE SEQUENCE [LARGE SCALE GENOMIC DNA]</scope>
</reference>
<keyword evidence="2" id="KW-1185">Reference proteome</keyword>
<accession>A0A383S7G2</accession>
<organism evidence="1 2">
    <name type="scientific">Propionibacterium australiense</name>
    <dbReference type="NCBI Taxonomy" id="119981"/>
    <lineage>
        <taxon>Bacteria</taxon>
        <taxon>Bacillati</taxon>
        <taxon>Actinomycetota</taxon>
        <taxon>Actinomycetes</taxon>
        <taxon>Propionibacteriales</taxon>
        <taxon>Propionibacteriaceae</taxon>
        <taxon>Propionibacterium</taxon>
    </lineage>
</organism>